<dbReference type="EMBL" id="BJNZ01000019">
    <property type="protein sequence ID" value="GED10812.1"/>
    <property type="molecule type" value="Genomic_DNA"/>
</dbReference>
<comment type="caution">
    <text evidence="2">The sequence shown here is derived from an EMBL/GenBank/DDBJ whole genome shotgun (WGS) entry which is preliminary data.</text>
</comment>
<reference evidence="2 3" key="1">
    <citation type="submission" date="2019-06" db="EMBL/GenBank/DDBJ databases">
        <title>Whole genome shotgun sequence of Cellulosimicrobium cellulans NBRC 15516.</title>
        <authorList>
            <person name="Hosoyama A."/>
            <person name="Uohara A."/>
            <person name="Ohji S."/>
            <person name="Ichikawa N."/>
        </authorList>
    </citation>
    <scope>NUCLEOTIDE SEQUENCE [LARGE SCALE GENOMIC DNA]</scope>
    <source>
        <strain evidence="2 3">NBRC 15516</strain>
    </source>
</reference>
<feature type="compositionally biased region" description="Basic and acidic residues" evidence="1">
    <location>
        <begin position="73"/>
        <end position="91"/>
    </location>
</feature>
<sequence length="91" mass="10230">MAAEAARLDGLVDRARSGRCPTCDSTDRRDATDSEARAKGIDSDVVDTRTRADTAEQYAPPEPWRSNPPTIARTRETERAKLLRDRQDLMR</sequence>
<proteinExistence type="predicted"/>
<name>A0A4Y4DZL5_CELCE</name>
<dbReference type="Proteomes" id="UP000316659">
    <property type="component" value="Unassembled WGS sequence"/>
</dbReference>
<feature type="compositionally biased region" description="Basic and acidic residues" evidence="1">
    <location>
        <begin position="1"/>
        <end position="16"/>
    </location>
</feature>
<dbReference type="AlphaFoldDB" id="A0A4Y4DZL5"/>
<feature type="compositionally biased region" description="Basic and acidic residues" evidence="1">
    <location>
        <begin position="25"/>
        <end position="54"/>
    </location>
</feature>
<evidence type="ECO:0000256" key="1">
    <source>
        <dbReference type="SAM" id="MobiDB-lite"/>
    </source>
</evidence>
<feature type="region of interest" description="Disordered" evidence="1">
    <location>
        <begin position="1"/>
        <end position="91"/>
    </location>
</feature>
<evidence type="ECO:0000313" key="2">
    <source>
        <dbReference type="EMBL" id="GED10812.1"/>
    </source>
</evidence>
<protein>
    <submittedName>
        <fullName evidence="2">Uncharacterized protein</fullName>
    </submittedName>
</protein>
<evidence type="ECO:0000313" key="3">
    <source>
        <dbReference type="Proteomes" id="UP000316659"/>
    </source>
</evidence>
<gene>
    <name evidence="2" type="ORF">CCE02nite_28110</name>
</gene>
<accession>A0A4Y4DZL5</accession>
<organism evidence="2 3">
    <name type="scientific">Cellulosimicrobium cellulans</name>
    <name type="common">Arthrobacter luteus</name>
    <dbReference type="NCBI Taxonomy" id="1710"/>
    <lineage>
        <taxon>Bacteria</taxon>
        <taxon>Bacillati</taxon>
        <taxon>Actinomycetota</taxon>
        <taxon>Actinomycetes</taxon>
        <taxon>Micrococcales</taxon>
        <taxon>Promicromonosporaceae</taxon>
        <taxon>Cellulosimicrobium</taxon>
    </lineage>
</organism>